<keyword evidence="6" id="KW-1185">Reference proteome</keyword>
<evidence type="ECO:0000313" key="6">
    <source>
        <dbReference type="Proteomes" id="UP000535509"/>
    </source>
</evidence>
<evidence type="ECO:0000313" key="2">
    <source>
        <dbReference type="EMBL" id="EAI5408551.1"/>
    </source>
</evidence>
<dbReference type="EMBL" id="AACCXM010000009">
    <property type="protein sequence ID" value="EAK0469328.1"/>
    <property type="molecule type" value="Genomic_DNA"/>
</dbReference>
<sequence>MKIILFLVLILFIVLVFASPKDKLSLKSKLIILFCGAALFLAAFIYNEKMQERQDRVQRLLEDFMQEKSIKCGEYEVDSKHFNYEYGTQSFVAKRGFSNLNGVIIPVQKCIKE</sequence>
<accession>A0A5L4ZVV6</accession>
<evidence type="ECO:0000313" key="7">
    <source>
        <dbReference type="Proteomes" id="UP000557842"/>
    </source>
</evidence>
<name>A0A5L4ZVV6_CAMFE</name>
<keyword evidence="1" id="KW-0472">Membrane</keyword>
<dbReference type="Proteomes" id="UP000557842">
    <property type="component" value="Unassembled WGS sequence"/>
</dbReference>
<dbReference type="EMBL" id="AABQDW010000014">
    <property type="protein sequence ID" value="EAI5408551.1"/>
    <property type="molecule type" value="Genomic_DNA"/>
</dbReference>
<protein>
    <submittedName>
        <fullName evidence="2">Uncharacterized protein</fullName>
    </submittedName>
</protein>
<keyword evidence="1" id="KW-0812">Transmembrane</keyword>
<organism evidence="2 7">
    <name type="scientific">Campylobacter fetus</name>
    <dbReference type="NCBI Taxonomy" id="196"/>
    <lineage>
        <taxon>Bacteria</taxon>
        <taxon>Pseudomonadati</taxon>
        <taxon>Campylobacterota</taxon>
        <taxon>Epsilonproteobacteria</taxon>
        <taxon>Campylobacterales</taxon>
        <taxon>Campylobacteraceae</taxon>
        <taxon>Campylobacter</taxon>
    </lineage>
</organism>
<reference evidence="2 7" key="1">
    <citation type="submission" date="2018-05" db="EMBL/GenBank/DDBJ databases">
        <authorList>
            <consortium name="PulseNet: The National Subtyping Network for Foodborne Disease Surveillance"/>
            <person name="Tarr C.L."/>
            <person name="Trees E."/>
            <person name="Katz L.S."/>
            <person name="Carleton-Romer H.A."/>
            <person name="Stroika S."/>
            <person name="Kucerova Z."/>
            <person name="Roache K.F."/>
            <person name="Sabol A.L."/>
            <person name="Besser J."/>
            <person name="Gerner-Smidt P."/>
        </authorList>
    </citation>
    <scope>NUCLEOTIDE SEQUENCE [LARGE SCALE GENOMIC DNA]</scope>
    <source>
        <strain evidence="4">2014D-0197</strain>
        <strain evidence="2 7">2016D-0221</strain>
        <strain evidence="5">D4313</strain>
        <strain evidence="3 6">PNUSAC001503</strain>
    </source>
</reference>
<dbReference type="AlphaFoldDB" id="A0A5L4ZVV6"/>
<dbReference type="EMBL" id="AACCXK010000013">
    <property type="protein sequence ID" value="EAK0453476.1"/>
    <property type="molecule type" value="Genomic_DNA"/>
</dbReference>
<dbReference type="GeneID" id="61064462"/>
<keyword evidence="1" id="KW-1133">Transmembrane helix</keyword>
<feature type="transmembrane region" description="Helical" evidence="1">
    <location>
        <begin position="28"/>
        <end position="46"/>
    </location>
</feature>
<gene>
    <name evidence="4" type="ORF">AAH17_07400</name>
    <name evidence="5" type="ORF">AAH24_08165</name>
    <name evidence="2" type="ORF">BVH53_07565</name>
    <name evidence="3" type="ORF">CX802_05715</name>
</gene>
<dbReference type="OMA" id="IWAIKDE"/>
<dbReference type="RefSeq" id="WP_010403977.1">
    <property type="nucleotide sequence ID" value="NZ_AABUZP020000050.1"/>
</dbReference>
<evidence type="ECO:0000313" key="4">
    <source>
        <dbReference type="EMBL" id="EAK0453476.1"/>
    </source>
</evidence>
<evidence type="ECO:0000313" key="3">
    <source>
        <dbReference type="EMBL" id="EAI8859331.1"/>
    </source>
</evidence>
<dbReference type="Proteomes" id="UP000535509">
    <property type="component" value="Unassembled WGS sequence"/>
</dbReference>
<proteinExistence type="predicted"/>
<evidence type="ECO:0000313" key="5">
    <source>
        <dbReference type="EMBL" id="EAK0469328.1"/>
    </source>
</evidence>
<evidence type="ECO:0000256" key="1">
    <source>
        <dbReference type="SAM" id="Phobius"/>
    </source>
</evidence>
<comment type="caution">
    <text evidence="2">The sequence shown here is derived from an EMBL/GenBank/DDBJ whole genome shotgun (WGS) entry which is preliminary data.</text>
</comment>
<dbReference type="EMBL" id="AABTCC010000015">
    <property type="protein sequence ID" value="EAI8859331.1"/>
    <property type="molecule type" value="Genomic_DNA"/>
</dbReference>